<keyword evidence="1" id="KW-1133">Transmembrane helix</keyword>
<comment type="caution">
    <text evidence="2">The sequence shown here is derived from an EMBL/GenBank/DDBJ whole genome shotgun (WGS) entry which is preliminary data.</text>
</comment>
<keyword evidence="1" id="KW-0812">Transmembrane</keyword>
<evidence type="ECO:0000313" key="3">
    <source>
        <dbReference type="Proteomes" id="UP000316628"/>
    </source>
</evidence>
<reference evidence="2 3" key="1">
    <citation type="submission" date="2019-06" db="EMBL/GenBank/DDBJ databases">
        <title>Sequencing the genomes of 1000 actinobacteria strains.</title>
        <authorList>
            <person name="Klenk H.-P."/>
        </authorList>
    </citation>
    <scope>NUCLEOTIDE SEQUENCE [LARGE SCALE GENOMIC DNA]</scope>
    <source>
        <strain evidence="2 3">DSM 45456</strain>
    </source>
</reference>
<sequence length="46" mass="4918">MAPQQDVQVNVIAGRRGVNHGPHLILTSLTCGLRAIVWITVAIPNS</sequence>
<organism evidence="2 3">
    <name type="scientific">Saccharothrix saharensis</name>
    <dbReference type="NCBI Taxonomy" id="571190"/>
    <lineage>
        <taxon>Bacteria</taxon>
        <taxon>Bacillati</taxon>
        <taxon>Actinomycetota</taxon>
        <taxon>Actinomycetes</taxon>
        <taxon>Pseudonocardiales</taxon>
        <taxon>Pseudonocardiaceae</taxon>
        <taxon>Saccharothrix</taxon>
    </lineage>
</organism>
<evidence type="ECO:0000313" key="2">
    <source>
        <dbReference type="EMBL" id="TQM81247.1"/>
    </source>
</evidence>
<gene>
    <name evidence="2" type="ORF">FHX81_3610</name>
</gene>
<name>A0A543JEH0_9PSEU</name>
<accession>A0A543JEH0</accession>
<evidence type="ECO:0000256" key="1">
    <source>
        <dbReference type="SAM" id="Phobius"/>
    </source>
</evidence>
<dbReference type="RefSeq" id="WP_170232086.1">
    <property type="nucleotide sequence ID" value="NZ_VFPP01000001.1"/>
</dbReference>
<dbReference type="Proteomes" id="UP000316628">
    <property type="component" value="Unassembled WGS sequence"/>
</dbReference>
<feature type="transmembrane region" description="Helical" evidence="1">
    <location>
        <begin position="24"/>
        <end position="43"/>
    </location>
</feature>
<dbReference type="AlphaFoldDB" id="A0A543JEH0"/>
<dbReference type="EMBL" id="VFPP01000001">
    <property type="protein sequence ID" value="TQM81247.1"/>
    <property type="molecule type" value="Genomic_DNA"/>
</dbReference>
<proteinExistence type="predicted"/>
<keyword evidence="1" id="KW-0472">Membrane</keyword>
<protein>
    <submittedName>
        <fullName evidence="2">Uncharacterized protein</fullName>
    </submittedName>
</protein>
<keyword evidence="3" id="KW-1185">Reference proteome</keyword>